<evidence type="ECO:0000313" key="2">
    <source>
        <dbReference type="EMBL" id="CDJ62186.1"/>
    </source>
</evidence>
<gene>
    <name evidence="2" type="ORF">ENH_00010190</name>
</gene>
<reference evidence="2" key="1">
    <citation type="submission" date="2013-10" db="EMBL/GenBank/DDBJ databases">
        <title>Genomic analysis of the causative agents of coccidiosis in chickens.</title>
        <authorList>
            <person name="Reid A.J."/>
            <person name="Blake D."/>
            <person name="Billington K."/>
            <person name="Browne H."/>
            <person name="Dunn M."/>
            <person name="Hung S."/>
            <person name="Kawahara F."/>
            <person name="Miranda-Saavedra D."/>
            <person name="Mourier T."/>
            <person name="Nagra H."/>
            <person name="Otto T.D."/>
            <person name="Rawlings N."/>
            <person name="Sanchez A."/>
            <person name="Sanders M."/>
            <person name="Subramaniam C."/>
            <person name="Tay Y."/>
            <person name="Dear P."/>
            <person name="Doerig C."/>
            <person name="Gruber A."/>
            <person name="Parkinson J."/>
            <person name="Shirley M."/>
            <person name="Wan K.L."/>
            <person name="Berriman M."/>
            <person name="Tomley F."/>
            <person name="Pain A."/>
        </authorList>
    </citation>
    <scope>NUCLEOTIDE SEQUENCE [LARGE SCALE GENOMIC DNA]</scope>
    <source>
        <strain evidence="2">Houghton</strain>
    </source>
</reference>
<evidence type="ECO:0000256" key="1">
    <source>
        <dbReference type="SAM" id="SignalP"/>
    </source>
</evidence>
<accession>U6MDV1</accession>
<organism evidence="2 3">
    <name type="scientific">Eimeria necatrix</name>
    <dbReference type="NCBI Taxonomy" id="51315"/>
    <lineage>
        <taxon>Eukaryota</taxon>
        <taxon>Sar</taxon>
        <taxon>Alveolata</taxon>
        <taxon>Apicomplexa</taxon>
        <taxon>Conoidasida</taxon>
        <taxon>Coccidia</taxon>
        <taxon>Eucoccidiorida</taxon>
        <taxon>Eimeriorina</taxon>
        <taxon>Eimeriidae</taxon>
        <taxon>Eimeria</taxon>
    </lineage>
</organism>
<name>U6MDV1_9EIME</name>
<dbReference type="VEuPathDB" id="ToxoDB:ENH_00010190"/>
<dbReference type="RefSeq" id="XP_013439548.1">
    <property type="nucleotide sequence ID" value="XM_013584094.1"/>
</dbReference>
<dbReference type="GeneID" id="25471204"/>
<feature type="signal peptide" evidence="1">
    <location>
        <begin position="1"/>
        <end position="20"/>
    </location>
</feature>
<evidence type="ECO:0000313" key="3">
    <source>
        <dbReference type="Proteomes" id="UP000030754"/>
    </source>
</evidence>
<keyword evidence="1" id="KW-0732">Signal</keyword>
<sequence length="286" mass="30043">MSRLGLLACCGGLLAAAASGDTSETVTSQYAAVNPHNNSLIARSLFVQATGAPKAQDKTDECLSAVNALRTDGLNYFLPTIIKAENAEVFESLGEKTTEELLNGEDASQYSTSGGQGKDDVNFTLAIAAKLAGASAQNCDLGEAANAKKYRGVVVPFAASSSFDCGTLIEASFTAGLRHLQMEKFIAAKGTYNVTKAPFNNVAASNVAFMMSDKSSKMSCAATTNCEAGYNVLYCHFIESLKTGDSTFPVELYNALLKRQEGTAWTADPGFVTIIFSSALLLLSGL</sequence>
<dbReference type="AlphaFoldDB" id="U6MDV1"/>
<dbReference type="Proteomes" id="UP000030754">
    <property type="component" value="Unassembled WGS sequence"/>
</dbReference>
<keyword evidence="3" id="KW-1185">Reference proteome</keyword>
<dbReference type="EMBL" id="HG722370">
    <property type="protein sequence ID" value="CDJ62186.1"/>
    <property type="molecule type" value="Genomic_DNA"/>
</dbReference>
<protein>
    <submittedName>
        <fullName evidence="2">SAG family member</fullName>
    </submittedName>
</protein>
<reference evidence="2" key="2">
    <citation type="submission" date="2013-10" db="EMBL/GenBank/DDBJ databases">
        <authorList>
            <person name="Aslett M."/>
        </authorList>
    </citation>
    <scope>NUCLEOTIDE SEQUENCE [LARGE SCALE GENOMIC DNA]</scope>
    <source>
        <strain evidence="2">Houghton</strain>
    </source>
</reference>
<proteinExistence type="predicted"/>
<dbReference type="OrthoDB" id="10297306at2759"/>
<feature type="chain" id="PRO_5004673623" evidence="1">
    <location>
        <begin position="21"/>
        <end position="286"/>
    </location>
</feature>